<dbReference type="EMBL" id="FNCK01000006">
    <property type="protein sequence ID" value="SDG35381.1"/>
    <property type="molecule type" value="Genomic_DNA"/>
</dbReference>
<accession>A0A1G7TJJ8</accession>
<keyword evidence="3" id="KW-1003">Cell membrane</keyword>
<dbReference type="RefSeq" id="WP_090290052.1">
    <property type="nucleotide sequence ID" value="NZ_FNCK01000006.1"/>
</dbReference>
<evidence type="ECO:0000313" key="9">
    <source>
        <dbReference type="Proteomes" id="UP000199708"/>
    </source>
</evidence>
<dbReference type="Proteomes" id="UP000199708">
    <property type="component" value="Unassembled WGS sequence"/>
</dbReference>
<evidence type="ECO:0000256" key="2">
    <source>
        <dbReference type="ARBA" id="ARBA00005262"/>
    </source>
</evidence>
<sequence>MQRNLKFYLKLFRVTFLLSAFTFGGGYVIVSLMKKQFVDDYQWFEENEMLDMIAIAQSSPGAIAINAAVIVGYQLAGWLGVITTVFATVLPPFAIISIIAHFYQTFIENQWIAWMLEGMQAGVAAVIVSVVYNMVKDLVKKKEKYLILIFLLALLLVSYFNFPVSWLIVFSLCCGVIYSFLKR</sequence>
<feature type="transmembrane region" description="Helical" evidence="7">
    <location>
        <begin position="52"/>
        <end position="71"/>
    </location>
</feature>
<keyword evidence="6 7" id="KW-0472">Membrane</keyword>
<proteinExistence type="inferred from homology"/>
<dbReference type="GO" id="GO:0015109">
    <property type="term" value="F:chromate transmembrane transporter activity"/>
    <property type="evidence" value="ECO:0007669"/>
    <property type="project" value="InterPro"/>
</dbReference>
<keyword evidence="5 7" id="KW-1133">Transmembrane helix</keyword>
<dbReference type="PANTHER" id="PTHR43663">
    <property type="entry name" value="CHROMATE TRANSPORT PROTEIN-RELATED"/>
    <property type="match status" value="1"/>
</dbReference>
<dbReference type="OrthoDB" id="9027281at2"/>
<organism evidence="8 9">
    <name type="scientific">Facklamia miroungae</name>
    <dbReference type="NCBI Taxonomy" id="120956"/>
    <lineage>
        <taxon>Bacteria</taxon>
        <taxon>Bacillati</taxon>
        <taxon>Bacillota</taxon>
        <taxon>Bacilli</taxon>
        <taxon>Lactobacillales</taxon>
        <taxon>Aerococcaceae</taxon>
        <taxon>Facklamia</taxon>
    </lineage>
</organism>
<evidence type="ECO:0000256" key="3">
    <source>
        <dbReference type="ARBA" id="ARBA00022475"/>
    </source>
</evidence>
<evidence type="ECO:0000256" key="6">
    <source>
        <dbReference type="ARBA" id="ARBA00023136"/>
    </source>
</evidence>
<keyword evidence="9" id="KW-1185">Reference proteome</keyword>
<comment type="subcellular location">
    <subcellularLocation>
        <location evidence="1">Cell membrane</location>
        <topology evidence="1">Multi-pass membrane protein</topology>
    </subcellularLocation>
</comment>
<evidence type="ECO:0000256" key="4">
    <source>
        <dbReference type="ARBA" id="ARBA00022692"/>
    </source>
</evidence>
<dbReference type="GO" id="GO:0005886">
    <property type="term" value="C:plasma membrane"/>
    <property type="evidence" value="ECO:0007669"/>
    <property type="project" value="UniProtKB-SubCell"/>
</dbReference>
<evidence type="ECO:0000313" key="8">
    <source>
        <dbReference type="EMBL" id="SDG35381.1"/>
    </source>
</evidence>
<dbReference type="InterPro" id="IPR052518">
    <property type="entry name" value="CHR_Transporter"/>
</dbReference>
<reference evidence="8 9" key="1">
    <citation type="submission" date="2016-10" db="EMBL/GenBank/DDBJ databases">
        <authorList>
            <person name="de Groot N.N."/>
        </authorList>
    </citation>
    <scope>NUCLEOTIDE SEQUENCE [LARGE SCALE GENOMIC DNA]</scope>
    <source>
        <strain evidence="8 9">ATCC BAA-466</strain>
    </source>
</reference>
<name>A0A1G7TJJ8_9LACT</name>
<feature type="transmembrane region" description="Helical" evidence="7">
    <location>
        <begin position="78"/>
        <end position="99"/>
    </location>
</feature>
<feature type="transmembrane region" description="Helical" evidence="7">
    <location>
        <begin position="166"/>
        <end position="181"/>
    </location>
</feature>
<evidence type="ECO:0000256" key="5">
    <source>
        <dbReference type="ARBA" id="ARBA00022989"/>
    </source>
</evidence>
<evidence type="ECO:0000256" key="7">
    <source>
        <dbReference type="SAM" id="Phobius"/>
    </source>
</evidence>
<gene>
    <name evidence="8" type="ORF">SAMN05421791_10640</name>
</gene>
<evidence type="ECO:0000256" key="1">
    <source>
        <dbReference type="ARBA" id="ARBA00004651"/>
    </source>
</evidence>
<protein>
    <submittedName>
        <fullName evidence="8">Chromate transporter</fullName>
    </submittedName>
</protein>
<feature type="transmembrane region" description="Helical" evidence="7">
    <location>
        <begin position="111"/>
        <end position="132"/>
    </location>
</feature>
<dbReference type="InterPro" id="IPR003370">
    <property type="entry name" value="Chromate_transpt"/>
</dbReference>
<dbReference type="AlphaFoldDB" id="A0A1G7TJJ8"/>
<feature type="transmembrane region" description="Helical" evidence="7">
    <location>
        <begin position="12"/>
        <end position="32"/>
    </location>
</feature>
<keyword evidence="4 7" id="KW-0812">Transmembrane</keyword>
<dbReference type="Pfam" id="PF02417">
    <property type="entry name" value="Chromate_transp"/>
    <property type="match status" value="1"/>
</dbReference>
<comment type="similarity">
    <text evidence="2">Belongs to the chromate ion transporter (CHR) (TC 2.A.51) family.</text>
</comment>
<feature type="transmembrane region" description="Helical" evidence="7">
    <location>
        <begin position="144"/>
        <end position="160"/>
    </location>
</feature>
<dbReference type="PANTHER" id="PTHR43663:SF1">
    <property type="entry name" value="CHROMATE TRANSPORTER"/>
    <property type="match status" value="1"/>
</dbReference>
<dbReference type="STRING" id="120956.SAMN05421791_10640"/>